<evidence type="ECO:0000313" key="2">
    <source>
        <dbReference type="EMBL" id="VDO69880.1"/>
    </source>
</evidence>
<gene>
    <name evidence="2" type="ORF">SMTD_LOCUS380</name>
</gene>
<keyword evidence="1" id="KW-0812">Transmembrane</keyword>
<keyword evidence="1" id="KW-0472">Membrane</keyword>
<organism evidence="2 3">
    <name type="scientific">Schistosoma mattheei</name>
    <dbReference type="NCBI Taxonomy" id="31246"/>
    <lineage>
        <taxon>Eukaryota</taxon>
        <taxon>Metazoa</taxon>
        <taxon>Spiralia</taxon>
        <taxon>Lophotrochozoa</taxon>
        <taxon>Platyhelminthes</taxon>
        <taxon>Trematoda</taxon>
        <taxon>Digenea</taxon>
        <taxon>Strigeidida</taxon>
        <taxon>Schistosomatoidea</taxon>
        <taxon>Schistosomatidae</taxon>
        <taxon>Schistosoma</taxon>
    </lineage>
</organism>
<evidence type="ECO:0000313" key="3">
    <source>
        <dbReference type="Proteomes" id="UP000269396"/>
    </source>
</evidence>
<keyword evidence="1" id="KW-1133">Transmembrane helix</keyword>
<dbReference type="AlphaFoldDB" id="A0A3P7X7I1"/>
<reference evidence="2 3" key="1">
    <citation type="submission" date="2018-11" db="EMBL/GenBank/DDBJ databases">
        <authorList>
            <consortium name="Pathogen Informatics"/>
        </authorList>
    </citation>
    <scope>NUCLEOTIDE SEQUENCE [LARGE SCALE GENOMIC DNA]</scope>
    <source>
        <strain>Denwood</strain>
        <strain evidence="3">Zambia</strain>
    </source>
</reference>
<protein>
    <submittedName>
        <fullName evidence="2">Uncharacterized protein</fullName>
    </submittedName>
</protein>
<dbReference type="EMBL" id="UZAL01000323">
    <property type="protein sequence ID" value="VDO69880.1"/>
    <property type="molecule type" value="Genomic_DNA"/>
</dbReference>
<keyword evidence="3" id="KW-1185">Reference proteome</keyword>
<evidence type="ECO:0000256" key="1">
    <source>
        <dbReference type="SAM" id="Phobius"/>
    </source>
</evidence>
<proteinExistence type="predicted"/>
<sequence>MSSFGLCDAVIITPKAVLKSLTPNATIGVGNVSLNKYTLQPALINILVTISAHFLLLCRAS</sequence>
<name>A0A3P7X7I1_9TREM</name>
<feature type="transmembrane region" description="Helical" evidence="1">
    <location>
        <begin position="39"/>
        <end position="58"/>
    </location>
</feature>
<accession>A0A3P7X7I1</accession>
<dbReference type="Proteomes" id="UP000269396">
    <property type="component" value="Unassembled WGS sequence"/>
</dbReference>